<feature type="domain" description="F5/8 type C" evidence="1">
    <location>
        <begin position="148"/>
        <end position="283"/>
    </location>
</feature>
<dbReference type="Pfam" id="PF00754">
    <property type="entry name" value="F5_F8_type_C"/>
    <property type="match status" value="1"/>
</dbReference>
<sequence>MHCLTLDDFSELAAWSAVVSGQARLELAATVGPTGAALRLEFDFGEGGGFVVARRLLALQLPESFAFRIWVRADAPANAFEFKLIDPSGENVWRFRDEAFAFQSDWRELRISSRELAFGWGPTGGGAPREIGALEIAITAGPGGRGQLWLADLQLEDRTPSQPPLMHASSARAGQDASCVCDGRPDTAWCAEQLPAWLDLDFGQARDYSAILLQWADTEPTACTLLASDDGEQWRTLVTATGTQARQTALYLPDGCSRWLRLALPESADAVPPALIAVDLKAETFARSLDDFVHRLAELAPRGHYPRWLYREQTYWTPLDIPDGTLPALFNEEGAIEVQRAGPLIEPLLTIDGQRVTWAECTVAPSLLQPPLPIPCSTWTSDTWRFEITAFAQGAPGRAWLFIRYRLENFDTAPLTARLQVALRPFQVSPPWQSYQGIGGVAQIERLVWEQGDVRVDERLALVPLSTPCGFEALSLDAQSRREQHQVAATHGLATAALRFEFNLEPHAQHAIWVAAPLGEHEAAHPRELIGMAHAVEAQLNATLTDWAERLGRVQFQLPDCAQVYLHGCQGSLAHILLNRDGAALQPGPRRYTRSWIRDGAVMAAALWRFGLDHEAAAFIDWYAQFQAEDGNVPCCVDRHGIDWLAEHDSHGQFIFAVAEAWRFGGDRARLEALWPAVCRAVNYLEQLRAERLTAHYQAPERRACFGLLPESVSHEGYLAHPVHSYWDDFWAVRGFKDAAELAQVLGDSQRAAQYGRLRDALSAALYVSMERVMDERGIDFLPGSVEWADPDPTATANALTLINETHRLPIAALQRSFDLFMQRFRAVHGVNPVPWTNYTAYEIRIVGALIRLGRRAEAHELLRVYLNERRPAVWNQWPEITWRDPRAPGHQGDLPHAWIGAEYCLVFRDLFVYEREADRSLVIAAGIALDWLAAGAVQVRGLPTRYGRLDLELERFDGGAVQMRISGAVRCPLGGLWLAPPVPGPLVSVTINGQPSRDFNATEAHVKTLPAEVVLVG</sequence>
<accession>A0A1H3G0E1</accession>
<dbReference type="InterPro" id="IPR008928">
    <property type="entry name" value="6-hairpin_glycosidase_sf"/>
</dbReference>
<dbReference type="OrthoDB" id="9763537at2"/>
<dbReference type="AlphaFoldDB" id="A0A1H3G0E1"/>
<evidence type="ECO:0000313" key="3">
    <source>
        <dbReference type="Proteomes" id="UP000198672"/>
    </source>
</evidence>
<dbReference type="PROSITE" id="PS50022">
    <property type="entry name" value="FA58C_3"/>
    <property type="match status" value="1"/>
</dbReference>
<dbReference type="STRING" id="61595.SAMN05421644_12139"/>
<evidence type="ECO:0000313" key="2">
    <source>
        <dbReference type="EMBL" id="SDX95819.1"/>
    </source>
</evidence>
<dbReference type="GO" id="GO:0005975">
    <property type="term" value="P:carbohydrate metabolic process"/>
    <property type="evidence" value="ECO:0007669"/>
    <property type="project" value="InterPro"/>
</dbReference>
<dbReference type="InterPro" id="IPR012341">
    <property type="entry name" value="6hp_glycosidase-like_sf"/>
</dbReference>
<dbReference type="EMBL" id="FNOW01000021">
    <property type="protein sequence ID" value="SDX95819.1"/>
    <property type="molecule type" value="Genomic_DNA"/>
</dbReference>
<keyword evidence="3" id="KW-1185">Reference proteome</keyword>
<dbReference type="Gene3D" id="2.60.120.260">
    <property type="entry name" value="Galactose-binding domain-like"/>
    <property type="match status" value="1"/>
</dbReference>
<organism evidence="2 3">
    <name type="scientific">Allochromatium warmingii</name>
    <name type="common">Chromatium warmingii</name>
    <dbReference type="NCBI Taxonomy" id="61595"/>
    <lineage>
        <taxon>Bacteria</taxon>
        <taxon>Pseudomonadati</taxon>
        <taxon>Pseudomonadota</taxon>
        <taxon>Gammaproteobacteria</taxon>
        <taxon>Chromatiales</taxon>
        <taxon>Chromatiaceae</taxon>
        <taxon>Allochromatium</taxon>
    </lineage>
</organism>
<evidence type="ECO:0000259" key="1">
    <source>
        <dbReference type="PROSITE" id="PS50022"/>
    </source>
</evidence>
<dbReference type="Gene3D" id="1.50.10.10">
    <property type="match status" value="1"/>
</dbReference>
<gene>
    <name evidence="2" type="ORF">SAMN05421644_12139</name>
</gene>
<dbReference type="SUPFAM" id="SSF48208">
    <property type="entry name" value="Six-hairpin glycosidases"/>
    <property type="match status" value="1"/>
</dbReference>
<dbReference type="Proteomes" id="UP000198672">
    <property type="component" value="Unassembled WGS sequence"/>
</dbReference>
<dbReference type="SUPFAM" id="SSF49785">
    <property type="entry name" value="Galactose-binding domain-like"/>
    <property type="match status" value="1"/>
</dbReference>
<dbReference type="RefSeq" id="WP_091333720.1">
    <property type="nucleotide sequence ID" value="NZ_FNOW01000021.1"/>
</dbReference>
<name>A0A1H3G0E1_ALLWA</name>
<dbReference type="InterPro" id="IPR000421">
    <property type="entry name" value="FA58C"/>
</dbReference>
<protein>
    <submittedName>
        <fullName evidence="2">Glucoamylase (Glucan-1,4-alpha-glucosidase), GH15 family</fullName>
    </submittedName>
</protein>
<reference evidence="3" key="1">
    <citation type="submission" date="2016-10" db="EMBL/GenBank/DDBJ databases">
        <authorList>
            <person name="Varghese N."/>
            <person name="Submissions S."/>
        </authorList>
    </citation>
    <scope>NUCLEOTIDE SEQUENCE [LARGE SCALE GENOMIC DNA]</scope>
    <source>
        <strain evidence="3">DSM 173</strain>
    </source>
</reference>
<proteinExistence type="predicted"/>
<dbReference type="InterPro" id="IPR008979">
    <property type="entry name" value="Galactose-bd-like_sf"/>
</dbReference>